<dbReference type="InterPro" id="IPR000719">
    <property type="entry name" value="Prot_kinase_dom"/>
</dbReference>
<feature type="domain" description="Protein kinase" evidence="2">
    <location>
        <begin position="238"/>
        <end position="502"/>
    </location>
</feature>
<dbReference type="EMBL" id="CAJPIZ010005700">
    <property type="protein sequence ID" value="CAG2108857.1"/>
    <property type="molecule type" value="Genomic_DNA"/>
</dbReference>
<evidence type="ECO:0000313" key="3">
    <source>
        <dbReference type="EMBL" id="CAD7628427.1"/>
    </source>
</evidence>
<keyword evidence="4" id="KW-1185">Reference proteome</keyword>
<organism evidence="3">
    <name type="scientific">Medioppia subpectinata</name>
    <dbReference type="NCBI Taxonomy" id="1979941"/>
    <lineage>
        <taxon>Eukaryota</taxon>
        <taxon>Metazoa</taxon>
        <taxon>Ecdysozoa</taxon>
        <taxon>Arthropoda</taxon>
        <taxon>Chelicerata</taxon>
        <taxon>Arachnida</taxon>
        <taxon>Acari</taxon>
        <taxon>Acariformes</taxon>
        <taxon>Sarcoptiformes</taxon>
        <taxon>Oribatida</taxon>
        <taxon>Brachypylina</taxon>
        <taxon>Oppioidea</taxon>
        <taxon>Oppiidae</taxon>
        <taxon>Medioppia</taxon>
    </lineage>
</organism>
<dbReference type="PROSITE" id="PS50011">
    <property type="entry name" value="PROTEIN_KINASE_DOM"/>
    <property type="match status" value="1"/>
</dbReference>
<dbReference type="InterPro" id="IPR051681">
    <property type="entry name" value="Ser/Thr_Kinases-Pseudokinases"/>
</dbReference>
<name>A0A7R9KS73_9ACAR</name>
<reference evidence="3" key="1">
    <citation type="submission" date="2020-11" db="EMBL/GenBank/DDBJ databases">
        <authorList>
            <person name="Tran Van P."/>
        </authorList>
    </citation>
    <scope>NUCLEOTIDE SEQUENCE</scope>
</reference>
<proteinExistence type="predicted"/>
<dbReference type="InterPro" id="IPR011009">
    <property type="entry name" value="Kinase-like_dom_sf"/>
</dbReference>
<dbReference type="OrthoDB" id="5985221at2759"/>
<evidence type="ECO:0000259" key="2">
    <source>
        <dbReference type="PROSITE" id="PS50011"/>
    </source>
</evidence>
<dbReference type="Proteomes" id="UP000759131">
    <property type="component" value="Unassembled WGS sequence"/>
</dbReference>
<protein>
    <recommendedName>
        <fullName evidence="2">Protein kinase domain-containing protein</fullName>
    </recommendedName>
</protein>
<dbReference type="PANTHER" id="PTHR44329">
    <property type="entry name" value="SERINE/THREONINE-PROTEIN KINASE TNNI3K-RELATED"/>
    <property type="match status" value="1"/>
</dbReference>
<evidence type="ECO:0000256" key="1">
    <source>
        <dbReference type="SAM" id="MobiDB-lite"/>
    </source>
</evidence>
<dbReference type="Pfam" id="PF00069">
    <property type="entry name" value="Pkinase"/>
    <property type="match status" value="1"/>
</dbReference>
<evidence type="ECO:0000313" key="4">
    <source>
        <dbReference type="Proteomes" id="UP000759131"/>
    </source>
</evidence>
<gene>
    <name evidence="3" type="ORF">OSB1V03_LOCUS8849</name>
</gene>
<dbReference type="AlphaFoldDB" id="A0A7R9KS73"/>
<dbReference type="GO" id="GO:0005524">
    <property type="term" value="F:ATP binding"/>
    <property type="evidence" value="ECO:0007669"/>
    <property type="project" value="InterPro"/>
</dbReference>
<accession>A0A7R9KS73</accession>
<dbReference type="Gene3D" id="1.10.510.10">
    <property type="entry name" value="Transferase(Phosphotransferase) domain 1"/>
    <property type="match status" value="1"/>
</dbReference>
<sequence length="502" mass="55927">MSDRYGDQPRWAAPPSHWTRIGSQPMGEYYPTPPQTPGAANLMDASIDELPAILSPQTTTGKYSSPLARGYHRLPPISESSSSALPPRDCKQRGWFGRRLGGAPVGHTVRRLFAKNSDKTGEQFAPLLAPEPVIQTPIQDTVDDSPDSPYAPTGHTPPVQISQEPLRRLQARYEKAPVGYGPDGPDMTSGALHLSSRETAGGSVGRWFGRLLPGADRRRLTGKTKRDLQRLRELGFDITISEAIGEGNYGRVFRGAYNAQIVKLIGTHQGKYLGSSVKPGQLFAAKYVQLAADCEPRQHLMYALERRIMKWLRHPNIVSYRVTINLGQRVILRSVRLGPPGAHIVTYRRMFLIMDFADQGTLRQFVTKGKCDDVLAVKFALELCSAMAYMHDNGVVHQDCHGNNILVFSAPDGQYTTKWTDFGLAISRRVYAQWGIHVSRGEMYHISRSDLTQLHTVLSFMVNKCQKNTGTDLRELRALIDELEVSTESLSKLIGKYAMFHT</sequence>
<dbReference type="SUPFAM" id="SSF56112">
    <property type="entry name" value="Protein kinase-like (PK-like)"/>
    <property type="match status" value="1"/>
</dbReference>
<feature type="region of interest" description="Disordered" evidence="1">
    <location>
        <begin position="1"/>
        <end position="41"/>
    </location>
</feature>
<dbReference type="EMBL" id="OC860275">
    <property type="protein sequence ID" value="CAD7628427.1"/>
    <property type="molecule type" value="Genomic_DNA"/>
</dbReference>
<dbReference type="GO" id="GO:0004674">
    <property type="term" value="F:protein serine/threonine kinase activity"/>
    <property type="evidence" value="ECO:0007669"/>
    <property type="project" value="TreeGrafter"/>
</dbReference>